<dbReference type="PROSITE" id="PS50089">
    <property type="entry name" value="ZF_RING_2"/>
    <property type="match status" value="1"/>
</dbReference>
<feature type="domain" description="RING-type" evidence="17">
    <location>
        <begin position="269"/>
        <end position="311"/>
    </location>
</feature>
<evidence type="ECO:0000256" key="4">
    <source>
        <dbReference type="ARBA" id="ARBA00012483"/>
    </source>
</evidence>
<keyword evidence="8" id="KW-0732">Signal</keyword>
<evidence type="ECO:0000256" key="16">
    <source>
        <dbReference type="SAM" id="Phobius"/>
    </source>
</evidence>
<dbReference type="InterPro" id="IPR001841">
    <property type="entry name" value="Znf_RING"/>
</dbReference>
<dbReference type="AlphaFoldDB" id="A0AAV6Y7N3"/>
<keyword evidence="13 16" id="KW-0472">Membrane</keyword>
<evidence type="ECO:0000256" key="1">
    <source>
        <dbReference type="ARBA" id="ARBA00000900"/>
    </source>
</evidence>
<evidence type="ECO:0000313" key="19">
    <source>
        <dbReference type="Proteomes" id="UP000826271"/>
    </source>
</evidence>
<evidence type="ECO:0000256" key="13">
    <source>
        <dbReference type="ARBA" id="ARBA00023136"/>
    </source>
</evidence>
<dbReference type="InterPro" id="IPR046948">
    <property type="entry name" value="ATL20-22-like"/>
</dbReference>
<sequence>MQPSSCGYPGFDLFCDAFNQTLIDLPNSGRFTVQSIDYATQNIWLNDPDHCLPRRLLQLNFSDSPFNGLFNQDFTLFNCSSFDYTGYKYDPIGCMSGENYTVVASSAETAIRFLASRCSLIATVAVPVQWQFFAPVMTSDLADDMRLGWNSPRCGRCESRERRCGLRIANSTEIECINVDRHVLPRPARYAIIIGVGLPAFLFLIGFLYFLWSRVQSYRRRGHPMMELSMVVAPRSTTISGLDEPTIDSYPKTILGESFRLPKPENNVCSICLSEYKPKETLRSIPDCQHCFHAECIDEWLRLNPLCPVCRNPPKSSHP</sequence>
<keyword evidence="19" id="KW-1185">Reference proteome</keyword>
<dbReference type="Pfam" id="PF13639">
    <property type="entry name" value="zf-RING_2"/>
    <property type="match status" value="1"/>
</dbReference>
<evidence type="ECO:0000256" key="11">
    <source>
        <dbReference type="ARBA" id="ARBA00022833"/>
    </source>
</evidence>
<organism evidence="18 19">
    <name type="scientific">Buddleja alternifolia</name>
    <dbReference type="NCBI Taxonomy" id="168488"/>
    <lineage>
        <taxon>Eukaryota</taxon>
        <taxon>Viridiplantae</taxon>
        <taxon>Streptophyta</taxon>
        <taxon>Embryophyta</taxon>
        <taxon>Tracheophyta</taxon>
        <taxon>Spermatophyta</taxon>
        <taxon>Magnoliopsida</taxon>
        <taxon>eudicotyledons</taxon>
        <taxon>Gunneridae</taxon>
        <taxon>Pentapetalae</taxon>
        <taxon>asterids</taxon>
        <taxon>lamiids</taxon>
        <taxon>Lamiales</taxon>
        <taxon>Scrophulariaceae</taxon>
        <taxon>Buddlejeae</taxon>
        <taxon>Buddleja</taxon>
    </lineage>
</organism>
<evidence type="ECO:0000256" key="15">
    <source>
        <dbReference type="PROSITE-ProRule" id="PRU00175"/>
    </source>
</evidence>
<dbReference type="Pfam" id="PF13947">
    <property type="entry name" value="GUB_WAK_bind"/>
    <property type="match status" value="1"/>
</dbReference>
<keyword evidence="6 16" id="KW-0812">Transmembrane</keyword>
<evidence type="ECO:0000259" key="17">
    <source>
        <dbReference type="PROSITE" id="PS50089"/>
    </source>
</evidence>
<keyword evidence="12 16" id="KW-1133">Transmembrane helix</keyword>
<evidence type="ECO:0000313" key="18">
    <source>
        <dbReference type="EMBL" id="KAG8390403.1"/>
    </source>
</evidence>
<evidence type="ECO:0000256" key="9">
    <source>
        <dbReference type="ARBA" id="ARBA00022771"/>
    </source>
</evidence>
<dbReference type="Proteomes" id="UP000826271">
    <property type="component" value="Unassembled WGS sequence"/>
</dbReference>
<evidence type="ECO:0000256" key="14">
    <source>
        <dbReference type="ARBA" id="ARBA00024209"/>
    </source>
</evidence>
<keyword evidence="10" id="KW-0833">Ubl conjugation pathway</keyword>
<comment type="caution">
    <text evidence="18">The sequence shown here is derived from an EMBL/GenBank/DDBJ whole genome shotgun (WGS) entry which is preliminary data.</text>
</comment>
<dbReference type="GO" id="GO:0008270">
    <property type="term" value="F:zinc ion binding"/>
    <property type="evidence" value="ECO:0007669"/>
    <property type="project" value="UniProtKB-KW"/>
</dbReference>
<evidence type="ECO:0000256" key="5">
    <source>
        <dbReference type="ARBA" id="ARBA00022679"/>
    </source>
</evidence>
<keyword evidence="11" id="KW-0862">Zinc</keyword>
<dbReference type="GO" id="GO:0016020">
    <property type="term" value="C:membrane"/>
    <property type="evidence" value="ECO:0007669"/>
    <property type="project" value="UniProtKB-SubCell"/>
</dbReference>
<dbReference type="CDD" id="cd16461">
    <property type="entry name" value="RING-H2_EL5-like"/>
    <property type="match status" value="1"/>
</dbReference>
<name>A0AAV6Y7N3_9LAMI</name>
<dbReference type="PANTHER" id="PTHR46279:SF10">
    <property type="entry name" value="RING-TYPE E3 UBIQUITIN TRANSFERASE"/>
    <property type="match status" value="1"/>
</dbReference>
<dbReference type="PANTHER" id="PTHR46279">
    <property type="entry name" value="RING/U-BOX SUPERFAMILY PROTEIN"/>
    <property type="match status" value="1"/>
</dbReference>
<proteinExistence type="inferred from homology"/>
<comment type="similarity">
    <text evidence="14">Belongs to the RING-type zinc finger family. ATL subfamily.</text>
</comment>
<accession>A0AAV6Y7N3</accession>
<evidence type="ECO:0000256" key="12">
    <source>
        <dbReference type="ARBA" id="ARBA00022989"/>
    </source>
</evidence>
<dbReference type="InterPro" id="IPR025287">
    <property type="entry name" value="WAK_GUB"/>
</dbReference>
<dbReference type="InterPro" id="IPR013083">
    <property type="entry name" value="Znf_RING/FYVE/PHD"/>
</dbReference>
<comment type="pathway">
    <text evidence="3">Protein modification; protein ubiquitination.</text>
</comment>
<dbReference type="Gene3D" id="3.30.40.10">
    <property type="entry name" value="Zinc/RING finger domain, C3HC4 (zinc finger)"/>
    <property type="match status" value="1"/>
</dbReference>
<feature type="transmembrane region" description="Helical" evidence="16">
    <location>
        <begin position="190"/>
        <end position="212"/>
    </location>
</feature>
<reference evidence="18" key="1">
    <citation type="submission" date="2019-10" db="EMBL/GenBank/DDBJ databases">
        <authorList>
            <person name="Zhang R."/>
            <person name="Pan Y."/>
            <person name="Wang J."/>
            <person name="Ma R."/>
            <person name="Yu S."/>
        </authorList>
    </citation>
    <scope>NUCLEOTIDE SEQUENCE</scope>
    <source>
        <strain evidence="18">LA-IB0</strain>
        <tissue evidence="18">Leaf</tissue>
    </source>
</reference>
<evidence type="ECO:0000256" key="6">
    <source>
        <dbReference type="ARBA" id="ARBA00022692"/>
    </source>
</evidence>
<keyword evidence="7" id="KW-0479">Metal-binding</keyword>
<dbReference type="GO" id="GO:0030247">
    <property type="term" value="F:polysaccharide binding"/>
    <property type="evidence" value="ECO:0007669"/>
    <property type="project" value="InterPro"/>
</dbReference>
<gene>
    <name evidence="18" type="ORF">BUALT_Bualt01G0079700</name>
</gene>
<dbReference type="GO" id="GO:0061630">
    <property type="term" value="F:ubiquitin protein ligase activity"/>
    <property type="evidence" value="ECO:0007669"/>
    <property type="project" value="UniProtKB-EC"/>
</dbReference>
<comment type="subcellular location">
    <subcellularLocation>
        <location evidence="2">Membrane</location>
        <topology evidence="2">Single-pass membrane protein</topology>
    </subcellularLocation>
</comment>
<comment type="catalytic activity">
    <reaction evidence="1">
        <text>S-ubiquitinyl-[E2 ubiquitin-conjugating enzyme]-L-cysteine + [acceptor protein]-L-lysine = [E2 ubiquitin-conjugating enzyme]-L-cysteine + N(6)-ubiquitinyl-[acceptor protein]-L-lysine.</text>
        <dbReference type="EC" id="2.3.2.27"/>
    </reaction>
</comment>
<evidence type="ECO:0000256" key="7">
    <source>
        <dbReference type="ARBA" id="ARBA00022723"/>
    </source>
</evidence>
<evidence type="ECO:0000256" key="3">
    <source>
        <dbReference type="ARBA" id="ARBA00004906"/>
    </source>
</evidence>
<dbReference type="SMART" id="SM00184">
    <property type="entry name" value="RING"/>
    <property type="match status" value="1"/>
</dbReference>
<protein>
    <recommendedName>
        <fullName evidence="4">RING-type E3 ubiquitin transferase</fullName>
        <ecNumber evidence="4">2.3.2.27</ecNumber>
    </recommendedName>
</protein>
<dbReference type="EMBL" id="WHWC01000001">
    <property type="protein sequence ID" value="KAG8390403.1"/>
    <property type="molecule type" value="Genomic_DNA"/>
</dbReference>
<keyword evidence="5" id="KW-0808">Transferase</keyword>
<dbReference type="EC" id="2.3.2.27" evidence="4"/>
<dbReference type="SUPFAM" id="SSF57850">
    <property type="entry name" value="RING/U-box"/>
    <property type="match status" value="1"/>
</dbReference>
<evidence type="ECO:0000256" key="8">
    <source>
        <dbReference type="ARBA" id="ARBA00022729"/>
    </source>
</evidence>
<evidence type="ECO:0000256" key="2">
    <source>
        <dbReference type="ARBA" id="ARBA00004167"/>
    </source>
</evidence>
<keyword evidence="9 15" id="KW-0863">Zinc-finger</keyword>
<evidence type="ECO:0000256" key="10">
    <source>
        <dbReference type="ARBA" id="ARBA00022786"/>
    </source>
</evidence>